<organism evidence="1 2">
    <name type="scientific">Trichomonas vaginalis (strain ATCC PRA-98 / G3)</name>
    <dbReference type="NCBI Taxonomy" id="412133"/>
    <lineage>
        <taxon>Eukaryota</taxon>
        <taxon>Metamonada</taxon>
        <taxon>Parabasalia</taxon>
        <taxon>Trichomonadida</taxon>
        <taxon>Trichomonadidae</taxon>
        <taxon>Trichomonas</taxon>
    </lineage>
</organism>
<name>A2F9U7_TRIV3</name>
<dbReference type="EMBL" id="DS113680">
    <property type="protein sequence ID" value="EAX98345.1"/>
    <property type="molecule type" value="Genomic_DNA"/>
</dbReference>
<accession>A2F9U7</accession>
<gene>
    <name evidence="1" type="ORF">TVAG_177150</name>
</gene>
<dbReference type="VEuPathDB" id="TrichDB:TVAG_177150"/>
<reference evidence="1" key="2">
    <citation type="journal article" date="2007" name="Science">
        <title>Draft genome sequence of the sexually transmitted pathogen Trichomonas vaginalis.</title>
        <authorList>
            <person name="Carlton J.M."/>
            <person name="Hirt R.P."/>
            <person name="Silva J.C."/>
            <person name="Delcher A.L."/>
            <person name="Schatz M."/>
            <person name="Zhao Q."/>
            <person name="Wortman J.R."/>
            <person name="Bidwell S.L."/>
            <person name="Alsmark U.C.M."/>
            <person name="Besteiro S."/>
            <person name="Sicheritz-Ponten T."/>
            <person name="Noel C.J."/>
            <person name="Dacks J.B."/>
            <person name="Foster P.G."/>
            <person name="Simillion C."/>
            <person name="Van de Peer Y."/>
            <person name="Miranda-Saavedra D."/>
            <person name="Barton G.J."/>
            <person name="Westrop G.D."/>
            <person name="Mueller S."/>
            <person name="Dessi D."/>
            <person name="Fiori P.L."/>
            <person name="Ren Q."/>
            <person name="Paulsen I."/>
            <person name="Zhang H."/>
            <person name="Bastida-Corcuera F.D."/>
            <person name="Simoes-Barbosa A."/>
            <person name="Brown M.T."/>
            <person name="Hayes R.D."/>
            <person name="Mukherjee M."/>
            <person name="Okumura C.Y."/>
            <person name="Schneider R."/>
            <person name="Smith A.J."/>
            <person name="Vanacova S."/>
            <person name="Villalvazo M."/>
            <person name="Haas B.J."/>
            <person name="Pertea M."/>
            <person name="Feldblyum T.V."/>
            <person name="Utterback T.R."/>
            <person name="Shu C.L."/>
            <person name="Osoegawa K."/>
            <person name="de Jong P.J."/>
            <person name="Hrdy I."/>
            <person name="Horvathova L."/>
            <person name="Zubacova Z."/>
            <person name="Dolezal P."/>
            <person name="Malik S.B."/>
            <person name="Logsdon J.M. Jr."/>
            <person name="Henze K."/>
            <person name="Gupta A."/>
            <person name="Wang C.C."/>
            <person name="Dunne R.L."/>
            <person name="Upcroft J.A."/>
            <person name="Upcroft P."/>
            <person name="White O."/>
            <person name="Salzberg S.L."/>
            <person name="Tang P."/>
            <person name="Chiu C.-H."/>
            <person name="Lee Y.-S."/>
            <person name="Embley T.M."/>
            <person name="Coombs G.H."/>
            <person name="Mottram J.C."/>
            <person name="Tachezy J."/>
            <person name="Fraser-Liggett C.M."/>
            <person name="Johnson P.J."/>
        </authorList>
    </citation>
    <scope>NUCLEOTIDE SEQUENCE [LARGE SCALE GENOMIC DNA]</scope>
    <source>
        <strain evidence="1">G3</strain>
    </source>
</reference>
<dbReference type="Proteomes" id="UP000001542">
    <property type="component" value="Unassembled WGS sequence"/>
</dbReference>
<evidence type="ECO:0000313" key="2">
    <source>
        <dbReference type="Proteomes" id="UP000001542"/>
    </source>
</evidence>
<dbReference type="RefSeq" id="XP_001311275.1">
    <property type="nucleotide sequence ID" value="XM_001311274.1"/>
</dbReference>
<evidence type="ECO:0000313" key="1">
    <source>
        <dbReference type="EMBL" id="EAX98345.1"/>
    </source>
</evidence>
<proteinExistence type="predicted"/>
<reference evidence="1" key="1">
    <citation type="submission" date="2006-10" db="EMBL/GenBank/DDBJ databases">
        <authorList>
            <person name="Amadeo P."/>
            <person name="Zhao Q."/>
            <person name="Wortman J."/>
            <person name="Fraser-Liggett C."/>
            <person name="Carlton J."/>
        </authorList>
    </citation>
    <scope>NUCLEOTIDE SEQUENCE</scope>
    <source>
        <strain evidence="1">G3</strain>
    </source>
</reference>
<dbReference type="AlphaFoldDB" id="A2F9U7"/>
<protein>
    <submittedName>
        <fullName evidence="1">Uncharacterized protein</fullName>
    </submittedName>
</protein>
<sequence length="111" mass="12875">MNFEQVILRLLLQFPSHTFLQNKIREFIEEALENTLLRFDFASFLIPPLMEIATASPPSALHANAYEILSFINENSNKHGNLKEIILPSDFISFIELSIKPRAKMLKSFFY</sequence>
<keyword evidence="2" id="KW-1185">Reference proteome</keyword>
<dbReference type="SMR" id="A2F9U7"/>
<dbReference type="InParanoid" id="A2F9U7"/>
<dbReference type="KEGG" id="tva:4756142"/>
<dbReference type="VEuPathDB" id="TrichDB:TVAGG3_1058190"/>